<dbReference type="CDD" id="cd04458">
    <property type="entry name" value="CSP_CDS"/>
    <property type="match status" value="1"/>
</dbReference>
<dbReference type="PANTHER" id="PTHR46565">
    <property type="entry name" value="COLD SHOCK DOMAIN PROTEIN 2"/>
    <property type="match status" value="1"/>
</dbReference>
<name>A0A9N8HX01_9STRA</name>
<dbReference type="EMBL" id="CAICTM010002320">
    <property type="protein sequence ID" value="CAB9528792.1"/>
    <property type="molecule type" value="Genomic_DNA"/>
</dbReference>
<sequence>MFSSITSKALRFSATAVAGGISKNSVFCFSTLTGTVKWFDTRKGFGFIVPDNGEDDVFVHQTSIHSEGFRSLGEGEAVEYTIQEDPSGRIKAERVTGPNGGFVQGAPRRTFDSGFGGGGFGGGGGGGGFGGGGGGGGFGSYGGGGSGFGGGGGGFGQGGGGFGSGGDGGGFGSSGEDNSQFGAGEVAHDDLDTPAGAAATAATPEEKK</sequence>
<dbReference type="SUPFAM" id="SSF50249">
    <property type="entry name" value="Nucleic acid-binding proteins"/>
    <property type="match status" value="1"/>
</dbReference>
<dbReference type="PROSITE" id="PS51857">
    <property type="entry name" value="CSD_2"/>
    <property type="match status" value="1"/>
</dbReference>
<evidence type="ECO:0000313" key="3">
    <source>
        <dbReference type="EMBL" id="CAB9528792.1"/>
    </source>
</evidence>
<dbReference type="InterPro" id="IPR002059">
    <property type="entry name" value="CSP_DNA-bd"/>
</dbReference>
<dbReference type="Pfam" id="PF00313">
    <property type="entry name" value="CSD"/>
    <property type="match status" value="1"/>
</dbReference>
<dbReference type="InterPro" id="IPR011129">
    <property type="entry name" value="CSD"/>
</dbReference>
<dbReference type="PROSITE" id="PS00352">
    <property type="entry name" value="CSD_1"/>
    <property type="match status" value="1"/>
</dbReference>
<feature type="compositionally biased region" description="Low complexity" evidence="1">
    <location>
        <begin position="193"/>
        <end position="208"/>
    </location>
</feature>
<dbReference type="AlphaFoldDB" id="A0A9N8HX01"/>
<accession>A0A9N8HX01</accession>
<dbReference type="SMART" id="SM00357">
    <property type="entry name" value="CSP"/>
    <property type="match status" value="1"/>
</dbReference>
<evidence type="ECO:0000256" key="1">
    <source>
        <dbReference type="SAM" id="MobiDB-lite"/>
    </source>
</evidence>
<evidence type="ECO:0000259" key="2">
    <source>
        <dbReference type="PROSITE" id="PS51857"/>
    </source>
</evidence>
<dbReference type="PRINTS" id="PR00050">
    <property type="entry name" value="COLDSHOCK"/>
</dbReference>
<evidence type="ECO:0000313" key="4">
    <source>
        <dbReference type="Proteomes" id="UP001153069"/>
    </source>
</evidence>
<reference evidence="3" key="1">
    <citation type="submission" date="2020-06" db="EMBL/GenBank/DDBJ databases">
        <authorList>
            <consortium name="Plant Systems Biology data submission"/>
        </authorList>
    </citation>
    <scope>NUCLEOTIDE SEQUENCE</scope>
    <source>
        <strain evidence="3">D6</strain>
    </source>
</reference>
<protein>
    <submittedName>
        <fullName evidence="3">Lin-28 homolog A</fullName>
    </submittedName>
</protein>
<proteinExistence type="predicted"/>
<keyword evidence="4" id="KW-1185">Reference proteome</keyword>
<feature type="region of interest" description="Disordered" evidence="1">
    <location>
        <begin position="153"/>
        <end position="208"/>
    </location>
</feature>
<dbReference type="InterPro" id="IPR012340">
    <property type="entry name" value="NA-bd_OB-fold"/>
</dbReference>
<dbReference type="Gene3D" id="2.40.50.140">
    <property type="entry name" value="Nucleic acid-binding proteins"/>
    <property type="match status" value="1"/>
</dbReference>
<gene>
    <name evidence="3" type="ORF">SEMRO_2322_G323260.1</name>
</gene>
<comment type="caution">
    <text evidence="3">The sequence shown here is derived from an EMBL/GenBank/DDBJ whole genome shotgun (WGS) entry which is preliminary data.</text>
</comment>
<feature type="domain" description="CSD" evidence="2">
    <location>
        <begin position="31"/>
        <end position="97"/>
    </location>
</feature>
<feature type="compositionally biased region" description="Gly residues" evidence="1">
    <location>
        <begin position="153"/>
        <end position="173"/>
    </location>
</feature>
<organism evidence="3 4">
    <name type="scientific">Seminavis robusta</name>
    <dbReference type="NCBI Taxonomy" id="568900"/>
    <lineage>
        <taxon>Eukaryota</taxon>
        <taxon>Sar</taxon>
        <taxon>Stramenopiles</taxon>
        <taxon>Ochrophyta</taxon>
        <taxon>Bacillariophyta</taxon>
        <taxon>Bacillariophyceae</taxon>
        <taxon>Bacillariophycidae</taxon>
        <taxon>Naviculales</taxon>
        <taxon>Naviculaceae</taxon>
        <taxon>Seminavis</taxon>
    </lineage>
</organism>
<dbReference type="PANTHER" id="PTHR46565:SF20">
    <property type="entry name" value="COLD SHOCK DOMAIN-CONTAINING PROTEIN 4"/>
    <property type="match status" value="1"/>
</dbReference>
<dbReference type="GO" id="GO:0003676">
    <property type="term" value="F:nucleic acid binding"/>
    <property type="evidence" value="ECO:0007669"/>
    <property type="project" value="InterPro"/>
</dbReference>
<dbReference type="InterPro" id="IPR019844">
    <property type="entry name" value="CSD_CS"/>
</dbReference>
<dbReference type="Proteomes" id="UP001153069">
    <property type="component" value="Unassembled WGS sequence"/>
</dbReference>
<dbReference type="OrthoDB" id="422005at2759"/>